<dbReference type="EMBL" id="FP929052">
    <property type="protein sequence ID" value="CBL18257.1"/>
    <property type="molecule type" value="Genomic_DNA"/>
</dbReference>
<reference evidence="4" key="1">
    <citation type="submission" date="2010-03" db="EMBL/GenBank/DDBJ databases">
        <title>The genome sequence of Ruminococcus sp. 18P13.</title>
        <authorList>
            <consortium name="metaHIT consortium -- http://www.metahit.eu/"/>
            <person name="Pajon A."/>
            <person name="Turner K."/>
            <person name="Parkhill J."/>
            <person name="Bernalier A."/>
        </authorList>
    </citation>
    <scope>NUCLEOTIDE SEQUENCE [LARGE SCALE GENOMIC DNA]</scope>
    <source>
        <strain evidence="4">Type strain: 18P13</strain>
    </source>
</reference>
<dbReference type="PANTHER" id="PTHR18964:SF149">
    <property type="entry name" value="BIFUNCTIONAL UDP-N-ACETYLGLUCOSAMINE 2-EPIMERASE_N-ACETYLMANNOSAMINE KINASE"/>
    <property type="match status" value="1"/>
</dbReference>
<dbReference type="PATRIC" id="fig|213810.4.peg.2147"/>
<comment type="similarity">
    <text evidence="2">Belongs to the ROK (NagC/XylR) family.</text>
</comment>
<dbReference type="InterPro" id="IPR036390">
    <property type="entry name" value="WH_DNA-bd_sf"/>
</dbReference>
<accession>D4LF62</accession>
<sequence length="406" mass="45308">MEQRGISKLDLKRQNRLQILRVVHENGAISRVDIASQLQLTRAAVTIITNEMISEGVLQELGEAPIELDKLQKGRRKILIGINATNKFALGATISEGYVSVGLSTLDAEVLDKAMMPIGEETTNQDVMDFIVSSCNDMISNSCLSKNKILGLGVAVMPNMWSKMRIRIRDGALYCRRVIDPLQKALELPVLCGNAVGLLAMATQDHRTHEGKRFNHILLALGEKINLAVLNQNSLMSDYQIHTDRVERMIVRPGGKSCPDYPDGSVKAELAEHVLIESIKEAYSQETMPYLYNATGGDRERITEELFNDAYTHGDKSVQEIAHYTLDTMAVLINNLICAHYADKVVLHNCKMNEYCFDYLKNKLAELLGVEDVNDMLEFSRADGRYSFLAGCALSIYELFYVKGGL</sequence>
<proteinExistence type="inferred from homology"/>
<comment type="function">
    <text evidence="1">Transcriptional repressor of xylose-utilizing enzymes.</text>
</comment>
<dbReference type="Gene3D" id="1.10.10.10">
    <property type="entry name" value="Winged helix-like DNA-binding domain superfamily/Winged helix DNA-binding domain"/>
    <property type="match status" value="1"/>
</dbReference>
<dbReference type="Proteomes" id="UP000007054">
    <property type="component" value="Chromosome"/>
</dbReference>
<dbReference type="AlphaFoldDB" id="D4LF62"/>
<gene>
    <name evidence="4" type="ordered locus">RUM_22570</name>
</gene>
<dbReference type="InterPro" id="IPR000600">
    <property type="entry name" value="ROK"/>
</dbReference>
<evidence type="ECO:0000313" key="4">
    <source>
        <dbReference type="EMBL" id="CBL18257.1"/>
    </source>
</evidence>
<evidence type="ECO:0000256" key="1">
    <source>
        <dbReference type="ARBA" id="ARBA00002486"/>
    </source>
</evidence>
<dbReference type="Pfam" id="PF13412">
    <property type="entry name" value="HTH_24"/>
    <property type="match status" value="1"/>
</dbReference>
<evidence type="ECO:0008006" key="6">
    <source>
        <dbReference type="Google" id="ProtNLM"/>
    </source>
</evidence>
<keyword evidence="5" id="KW-1185">Reference proteome</keyword>
<evidence type="ECO:0000256" key="2">
    <source>
        <dbReference type="ARBA" id="ARBA00006479"/>
    </source>
</evidence>
<dbReference type="InterPro" id="IPR043129">
    <property type="entry name" value="ATPase_NBD"/>
</dbReference>
<evidence type="ECO:0000313" key="5">
    <source>
        <dbReference type="Proteomes" id="UP000007054"/>
    </source>
</evidence>
<protein>
    <recommendedName>
        <fullName evidence="6">Transcriptional regulator/sugar kinase</fullName>
    </recommendedName>
</protein>
<organism evidence="4 5">
    <name type="scientific">Ruminococcus champanellensis (strain DSM 18848 / JCM 17042 / KCTC 15320 / 18P13)</name>
    <dbReference type="NCBI Taxonomy" id="213810"/>
    <lineage>
        <taxon>Bacteria</taxon>
        <taxon>Bacillati</taxon>
        <taxon>Bacillota</taxon>
        <taxon>Clostridia</taxon>
        <taxon>Eubacteriales</taxon>
        <taxon>Oscillospiraceae</taxon>
        <taxon>Ruminococcus</taxon>
    </lineage>
</organism>
<name>D4LF62_RUMC1</name>
<keyword evidence="3" id="KW-0119">Carbohydrate metabolism</keyword>
<dbReference type="SUPFAM" id="SSF53067">
    <property type="entry name" value="Actin-like ATPase domain"/>
    <property type="match status" value="2"/>
</dbReference>
<evidence type="ECO:0000256" key="3">
    <source>
        <dbReference type="ARBA" id="ARBA00022629"/>
    </source>
</evidence>
<reference evidence="4" key="2">
    <citation type="submission" date="2010-03" db="EMBL/GenBank/DDBJ databases">
        <authorList>
            <person name="Pajon A."/>
        </authorList>
    </citation>
    <scope>NUCLEOTIDE SEQUENCE</scope>
    <source>
        <strain evidence="4">Type strain: 18P13</strain>
    </source>
</reference>
<keyword evidence="3" id="KW-0859">Xylose metabolism</keyword>
<dbReference type="InterPro" id="IPR036388">
    <property type="entry name" value="WH-like_DNA-bd_sf"/>
</dbReference>
<dbReference type="Gene3D" id="3.30.420.40">
    <property type="match status" value="2"/>
</dbReference>
<dbReference type="SUPFAM" id="SSF46785">
    <property type="entry name" value="Winged helix' DNA-binding domain"/>
    <property type="match status" value="1"/>
</dbReference>
<dbReference type="STRING" id="213810.RUM_22570"/>
<dbReference type="KEGG" id="rch:RUM_22570"/>
<dbReference type="HOGENOM" id="CLU_036604_13_5_9"/>
<dbReference type="OrthoDB" id="9796533at2"/>
<dbReference type="GeneID" id="83156909"/>
<dbReference type="PANTHER" id="PTHR18964">
    <property type="entry name" value="ROK (REPRESSOR, ORF, KINASE) FAMILY"/>
    <property type="match status" value="1"/>
</dbReference>
<dbReference type="GO" id="GO:0042732">
    <property type="term" value="P:D-xylose metabolic process"/>
    <property type="evidence" value="ECO:0007669"/>
    <property type="project" value="UniProtKB-KW"/>
</dbReference>
<dbReference type="RefSeq" id="WP_015559163.1">
    <property type="nucleotide sequence ID" value="NC_021039.1"/>
</dbReference>
<dbReference type="BioCyc" id="RCHA213810:RUM_RS10975-MONOMER"/>